<gene>
    <name evidence="1" type="ORF">NCTC10179_00048</name>
</gene>
<evidence type="ECO:0000313" key="2">
    <source>
        <dbReference type="Proteomes" id="UP000289497"/>
    </source>
</evidence>
<keyword evidence="2" id="KW-1185">Reference proteome</keyword>
<dbReference type="RefSeq" id="WP_036434084.1">
    <property type="nucleotide sequence ID" value="NZ_LR215039.1"/>
</dbReference>
<dbReference type="EMBL" id="LR215039">
    <property type="protein sequence ID" value="VEU75892.1"/>
    <property type="molecule type" value="Genomic_DNA"/>
</dbReference>
<dbReference type="NCBIfam" id="NF045968">
    <property type="entry name" value="mutase_MAG5620"/>
    <property type="match status" value="1"/>
</dbReference>
<dbReference type="AlphaFoldDB" id="A0A449B5N6"/>
<sequence>MEKQLKQIQNWKTLYENETLDSSLFNFEFRLSSFYNSFFQKPTPSLFGICFESFNPFGFNHLNYYTILYSVKSFYDLFLSNASNLNIALYFDEQIPEFIIKKVISFLNLKKCNVFILDSAEVSVNVVKSLNFYPQDMNFLVFEKENNTDKFYLNIFKNTTSLSINGQQKVIDYMLNDQEFITFGTDEVPTYLNLEKLLILNKGKQLQLGINKYFDYSEFKGLILVEDNRDYLYLDNLIKNTQINFKVVHNNYLFGYFSNSKRNFFQSFFIENFVTVEVIFLVSKDNQLKVLIKQKNNFILLKNYEVAFLFIDKEVYKWKNNPQNEVLVPLQNPLVLKQMIQSYNFIEAKIDSYKSGSNTIFGYYNDFYICKYNNILRFSNILMMFLLIQTFVQYRQNNNLLNYKFLKMKSRFGQYLYQSSTIKINPVHKDLIRKDFLLKDEQINKHFAIDKLKIINFEIQNKDYLLEIKSHYSKTKKTLTAKWIVSFDQKSSQLSLWGEFHSNKKLTLLTKRKFYLLHRKMLKKFKTLKI</sequence>
<accession>A0A449B5N6</accession>
<evidence type="ECO:0000313" key="1">
    <source>
        <dbReference type="EMBL" id="VEU75892.1"/>
    </source>
</evidence>
<organism evidence="1 2">
    <name type="scientific">Mycoplasmopsis columboralis</name>
    <dbReference type="NCBI Taxonomy" id="171282"/>
    <lineage>
        <taxon>Bacteria</taxon>
        <taxon>Bacillati</taxon>
        <taxon>Mycoplasmatota</taxon>
        <taxon>Mycoplasmoidales</taxon>
        <taxon>Metamycoplasmataceae</taxon>
        <taxon>Mycoplasmopsis</taxon>
    </lineage>
</organism>
<protein>
    <submittedName>
        <fullName evidence="1">Uncharacterized protein</fullName>
    </submittedName>
</protein>
<dbReference type="OrthoDB" id="9976044at2"/>
<dbReference type="Proteomes" id="UP000289497">
    <property type="component" value="Chromosome"/>
</dbReference>
<dbReference type="KEGG" id="mcou:NCTC10179_00048"/>
<proteinExistence type="predicted"/>
<name>A0A449B5N6_9BACT</name>
<reference evidence="1 2" key="1">
    <citation type="submission" date="2019-01" db="EMBL/GenBank/DDBJ databases">
        <authorList>
            <consortium name="Pathogen Informatics"/>
        </authorList>
    </citation>
    <scope>NUCLEOTIDE SEQUENCE [LARGE SCALE GENOMIC DNA]</scope>
    <source>
        <strain evidence="1 2">NCTC10179</strain>
    </source>
</reference>